<name>A0A7J7K349_BUGNE</name>
<organism evidence="1 2">
    <name type="scientific">Bugula neritina</name>
    <name type="common">Brown bryozoan</name>
    <name type="synonym">Sertularia neritina</name>
    <dbReference type="NCBI Taxonomy" id="10212"/>
    <lineage>
        <taxon>Eukaryota</taxon>
        <taxon>Metazoa</taxon>
        <taxon>Spiralia</taxon>
        <taxon>Lophotrochozoa</taxon>
        <taxon>Bryozoa</taxon>
        <taxon>Gymnolaemata</taxon>
        <taxon>Cheilostomatida</taxon>
        <taxon>Flustrina</taxon>
        <taxon>Buguloidea</taxon>
        <taxon>Bugulidae</taxon>
        <taxon>Bugula</taxon>
    </lineage>
</organism>
<keyword evidence="2" id="KW-1185">Reference proteome</keyword>
<reference evidence="1" key="1">
    <citation type="submission" date="2020-06" db="EMBL/GenBank/DDBJ databases">
        <title>Draft genome of Bugula neritina, a colonial animal packing powerful symbionts and potential medicines.</title>
        <authorList>
            <person name="Rayko M."/>
        </authorList>
    </citation>
    <scope>NUCLEOTIDE SEQUENCE [LARGE SCALE GENOMIC DNA]</scope>
    <source>
        <strain evidence="1">Kwan_BN1</strain>
    </source>
</reference>
<gene>
    <name evidence="1" type="ORF">EB796_008633</name>
</gene>
<evidence type="ECO:0000313" key="1">
    <source>
        <dbReference type="EMBL" id="KAF6033052.1"/>
    </source>
</evidence>
<proteinExistence type="predicted"/>
<dbReference type="Proteomes" id="UP000593567">
    <property type="component" value="Unassembled WGS sequence"/>
</dbReference>
<protein>
    <submittedName>
        <fullName evidence="1">Uncharacterized protein</fullName>
    </submittedName>
</protein>
<sequence>MFQTTRQKEICPSLHKIHNSCFTCAPSLVNCYHMTGHKLFFFSLKPWTKFVFLFDNFMTKTLILELSKGRKISFFLKMDKCRFSFEVFNLSEN</sequence>
<dbReference type="AlphaFoldDB" id="A0A7J7K349"/>
<dbReference type="EMBL" id="VXIV02001458">
    <property type="protein sequence ID" value="KAF6033052.1"/>
    <property type="molecule type" value="Genomic_DNA"/>
</dbReference>
<accession>A0A7J7K349</accession>
<comment type="caution">
    <text evidence="1">The sequence shown here is derived from an EMBL/GenBank/DDBJ whole genome shotgun (WGS) entry which is preliminary data.</text>
</comment>
<evidence type="ECO:0000313" key="2">
    <source>
        <dbReference type="Proteomes" id="UP000593567"/>
    </source>
</evidence>